<dbReference type="GO" id="GO:0009341">
    <property type="term" value="C:beta-galactosidase complex"/>
    <property type="evidence" value="ECO:0007669"/>
    <property type="project" value="InterPro"/>
</dbReference>
<evidence type="ECO:0000256" key="6">
    <source>
        <dbReference type="ARBA" id="ARBA00032230"/>
    </source>
</evidence>
<dbReference type="AlphaFoldDB" id="A0A427XK57"/>
<accession>A0A427XK57</accession>
<organism evidence="9 10">
    <name type="scientific">Apiotrichum porosum</name>
    <dbReference type="NCBI Taxonomy" id="105984"/>
    <lineage>
        <taxon>Eukaryota</taxon>
        <taxon>Fungi</taxon>
        <taxon>Dikarya</taxon>
        <taxon>Basidiomycota</taxon>
        <taxon>Agaricomycotina</taxon>
        <taxon>Tremellomycetes</taxon>
        <taxon>Trichosporonales</taxon>
        <taxon>Trichosporonaceae</taxon>
        <taxon>Apiotrichum</taxon>
    </lineage>
</organism>
<dbReference type="InterPro" id="IPR006104">
    <property type="entry name" value="Glyco_hydro_2_N"/>
</dbReference>
<dbReference type="InterPro" id="IPR006103">
    <property type="entry name" value="Glyco_hydro_2_cat"/>
</dbReference>
<dbReference type="SUPFAM" id="SSF49785">
    <property type="entry name" value="Galactose-binding domain-like"/>
    <property type="match status" value="1"/>
</dbReference>
<keyword evidence="5" id="KW-0326">Glycosidase</keyword>
<dbReference type="Gene3D" id="2.60.40.10">
    <property type="entry name" value="Immunoglobulins"/>
    <property type="match status" value="2"/>
</dbReference>
<comment type="similarity">
    <text evidence="2">Belongs to the glycosyl hydrolase 2 family.</text>
</comment>
<evidence type="ECO:0000256" key="2">
    <source>
        <dbReference type="ARBA" id="ARBA00007401"/>
    </source>
</evidence>
<keyword evidence="10" id="KW-1185">Reference proteome</keyword>
<dbReference type="InterPro" id="IPR014718">
    <property type="entry name" value="GH-type_carb-bd"/>
</dbReference>
<dbReference type="GO" id="GO:0004565">
    <property type="term" value="F:beta-galactosidase activity"/>
    <property type="evidence" value="ECO:0007669"/>
    <property type="project" value="UniProtKB-EC"/>
</dbReference>
<evidence type="ECO:0000313" key="10">
    <source>
        <dbReference type="Proteomes" id="UP000279236"/>
    </source>
</evidence>
<proteinExistence type="inferred from homology"/>
<evidence type="ECO:0000256" key="5">
    <source>
        <dbReference type="ARBA" id="ARBA00023295"/>
    </source>
</evidence>
<evidence type="ECO:0000259" key="8">
    <source>
        <dbReference type="SMART" id="SM01038"/>
    </source>
</evidence>
<dbReference type="SUPFAM" id="SSF74650">
    <property type="entry name" value="Galactose mutarotase-like"/>
    <property type="match status" value="1"/>
</dbReference>
<evidence type="ECO:0000256" key="4">
    <source>
        <dbReference type="ARBA" id="ARBA00022801"/>
    </source>
</evidence>
<dbReference type="InterPro" id="IPR017853">
    <property type="entry name" value="GH"/>
</dbReference>
<dbReference type="GO" id="GO:0030246">
    <property type="term" value="F:carbohydrate binding"/>
    <property type="evidence" value="ECO:0007669"/>
    <property type="project" value="InterPro"/>
</dbReference>
<dbReference type="PANTHER" id="PTHR46323:SF2">
    <property type="entry name" value="BETA-GALACTOSIDASE"/>
    <property type="match status" value="1"/>
</dbReference>
<dbReference type="InterPro" id="IPR032312">
    <property type="entry name" value="LacZ_4"/>
</dbReference>
<dbReference type="InterPro" id="IPR023232">
    <property type="entry name" value="Glyco_hydro_2_AS"/>
</dbReference>
<comment type="catalytic activity">
    <reaction evidence="1">
        <text>Hydrolysis of terminal non-reducing beta-D-galactose residues in beta-D-galactosides.</text>
        <dbReference type="EC" id="3.2.1.23"/>
    </reaction>
</comment>
<dbReference type="InterPro" id="IPR050347">
    <property type="entry name" value="Bact_Beta-galactosidase"/>
</dbReference>
<dbReference type="PRINTS" id="PR00132">
    <property type="entry name" value="GLHYDRLASE2"/>
</dbReference>
<dbReference type="PROSITE" id="PS00719">
    <property type="entry name" value="GLYCOSYL_HYDROL_F2_1"/>
    <property type="match status" value="1"/>
</dbReference>
<dbReference type="GeneID" id="39585832"/>
<evidence type="ECO:0000313" key="9">
    <source>
        <dbReference type="EMBL" id="RSH79250.1"/>
    </source>
</evidence>
<dbReference type="Gene3D" id="2.60.120.260">
    <property type="entry name" value="Galactose-binding domain-like"/>
    <property type="match status" value="1"/>
</dbReference>
<dbReference type="InterPro" id="IPR011013">
    <property type="entry name" value="Gal_mutarotase_sf_dom"/>
</dbReference>
<dbReference type="InterPro" id="IPR013783">
    <property type="entry name" value="Ig-like_fold"/>
</dbReference>
<dbReference type="InterPro" id="IPR006101">
    <property type="entry name" value="Glyco_hydro_2"/>
</dbReference>
<dbReference type="STRING" id="105984.A0A427XK57"/>
<feature type="region of interest" description="Disordered" evidence="7">
    <location>
        <begin position="1"/>
        <end position="22"/>
    </location>
</feature>
<dbReference type="InterPro" id="IPR004199">
    <property type="entry name" value="B-gal_small/dom_5"/>
</dbReference>
<dbReference type="OrthoDB" id="408320at2759"/>
<dbReference type="InterPro" id="IPR036156">
    <property type="entry name" value="Beta-gal/glucu_dom_sf"/>
</dbReference>
<dbReference type="Proteomes" id="UP000279236">
    <property type="component" value="Unassembled WGS sequence"/>
</dbReference>
<evidence type="ECO:0000256" key="1">
    <source>
        <dbReference type="ARBA" id="ARBA00001412"/>
    </source>
</evidence>
<protein>
    <recommendedName>
        <fullName evidence="3">beta-galactosidase</fullName>
        <ecNumber evidence="3">3.2.1.23</ecNumber>
    </recommendedName>
    <alternativeName>
        <fullName evidence="6">Lactase</fullName>
    </alternativeName>
</protein>
<dbReference type="InterPro" id="IPR008979">
    <property type="entry name" value="Galactose-bd-like_sf"/>
</dbReference>
<evidence type="ECO:0000256" key="7">
    <source>
        <dbReference type="SAM" id="MobiDB-lite"/>
    </source>
</evidence>
<dbReference type="Pfam" id="PF02837">
    <property type="entry name" value="Glyco_hydro_2_N"/>
    <property type="match status" value="1"/>
</dbReference>
<dbReference type="SMART" id="SM01038">
    <property type="entry name" value="Bgal_small_N"/>
    <property type="match status" value="1"/>
</dbReference>
<dbReference type="Gene3D" id="3.20.20.80">
    <property type="entry name" value="Glycosidases"/>
    <property type="match status" value="1"/>
</dbReference>
<feature type="domain" description="Beta galactosidase small chain/" evidence="8">
    <location>
        <begin position="706"/>
        <end position="973"/>
    </location>
</feature>
<dbReference type="Gene3D" id="2.70.98.10">
    <property type="match status" value="1"/>
</dbReference>
<dbReference type="EC" id="3.2.1.23" evidence="3"/>
<feature type="compositionally biased region" description="Basic and acidic residues" evidence="7">
    <location>
        <begin position="7"/>
        <end position="16"/>
    </location>
</feature>
<gene>
    <name evidence="9" type="ORF">EHS24_001289</name>
</gene>
<comment type="caution">
    <text evidence="9">The sequence shown here is derived from an EMBL/GenBank/DDBJ whole genome shotgun (WGS) entry which is preliminary data.</text>
</comment>
<dbReference type="InterPro" id="IPR023230">
    <property type="entry name" value="Glyco_hydro_2_CS"/>
</dbReference>
<evidence type="ECO:0000256" key="3">
    <source>
        <dbReference type="ARBA" id="ARBA00012756"/>
    </source>
</evidence>
<dbReference type="Pfam" id="PF02929">
    <property type="entry name" value="Bgal_small_N"/>
    <property type="match status" value="1"/>
</dbReference>
<dbReference type="EMBL" id="RSCE01000010">
    <property type="protein sequence ID" value="RSH79250.1"/>
    <property type="molecule type" value="Genomic_DNA"/>
</dbReference>
<dbReference type="RefSeq" id="XP_028474397.1">
    <property type="nucleotide sequence ID" value="XM_028617090.1"/>
</dbReference>
<dbReference type="PANTHER" id="PTHR46323">
    <property type="entry name" value="BETA-GALACTOSIDASE"/>
    <property type="match status" value="1"/>
</dbReference>
<dbReference type="Pfam" id="PF02836">
    <property type="entry name" value="Glyco_hydro_2_C"/>
    <property type="match status" value="1"/>
</dbReference>
<dbReference type="SUPFAM" id="SSF51445">
    <property type="entry name" value="(Trans)glycosidases"/>
    <property type="match status" value="1"/>
</dbReference>
<dbReference type="SUPFAM" id="SSF49303">
    <property type="entry name" value="beta-Galactosidase/glucuronidase domain"/>
    <property type="match status" value="2"/>
</dbReference>
<reference evidence="9 10" key="1">
    <citation type="submission" date="2018-11" db="EMBL/GenBank/DDBJ databases">
        <title>Genome sequence of Apiotrichum porosum DSM 27194.</title>
        <authorList>
            <person name="Aliyu H."/>
            <person name="Gorte O."/>
            <person name="Ochsenreither K."/>
        </authorList>
    </citation>
    <scope>NUCLEOTIDE SEQUENCE [LARGE SCALE GENOMIC DNA]</scope>
    <source>
        <strain evidence="9 10">DSM 27194</strain>
    </source>
</reference>
<name>A0A427XK57_9TREE</name>
<dbReference type="GO" id="GO:0005990">
    <property type="term" value="P:lactose catabolic process"/>
    <property type="evidence" value="ECO:0007669"/>
    <property type="project" value="TreeGrafter"/>
</dbReference>
<dbReference type="Pfam" id="PF16353">
    <property type="entry name" value="LacZ_4"/>
    <property type="match status" value="1"/>
</dbReference>
<dbReference type="PROSITE" id="PS00608">
    <property type="entry name" value="GLYCOSYL_HYDROL_F2_2"/>
    <property type="match status" value="1"/>
</dbReference>
<keyword evidence="4" id="KW-0378">Hydrolase</keyword>
<sequence length="977" mass="108344">MTVFHPAEYEDPRPWRGAESPRSWNVDSDAAKLSLNGDWRFHFSPSVIVAGDESFVEPKFDDQKWDTIPVPSHWVLQGDGKYGLPAYQNINYPFVVDPPHVPDENPTGDYRVTFDLPAGWDLGDGKSLVRFDGVESWAKVFVNGTELGYSTGSRLPVEFDATSVLKSKDNVLAVRVHQWSAATYLEDQDQWFMPGIFREVTLLHRPKDSVVDYFVHVSYDEKDGSATLKVDCDPSGRVTIPELSIDTATGAEVKIPKVSPWTAETPRLYDGTLTTAGEKVPLRVGFRSVRIEDSQIKVNGQRVLFKGVNRHEFQPESGRLVDRATMLKDVLLMKSHNVNAVRTSHYPPHPYFLSLCDEYGLWVIDECDLETHGFDFVGWEGNPVDSDDEGWISALLNRVGRMVERDKNHPSIIIWSMGNEAGVGKNIGKMADWVRSRDSSRPIHYEGDRSCKYTDMYSRMYAVQAEVDLIGQHKEVPLDDPELDAKRRQLPFILCEYAHAMGNGPGGLSEYQELFEKYPRCQGGFIWEWIDHGLPAIAADGTKYYKYGGDFGEQTHDSNFVCDGLLFPDRTPTPGLIEFKKVIEPVKISFEGGKVWIRNGRDFADLSDLAFAWRVEQNGKVIDQGQIEVPTIAAGETVAVELGVPTINGHGEAWLQVSANLKAKTVWADEGHELAWAQFLLSDKSDAINGVTAGAVQVVEGSKGYTVGAGTFDSKGQLVKFGDLDVSLARVDIWRAMTDNDVGPHCTPGTWNGKNWLAAGLDRVLYRVNSAAIEGGALVVKTVAAPAIYGRSLEAVYRWTSPDGEALRLDLHVTPRGDWSALALPRLGVRFGLPKGLSRVEWFGLGPGEAYADTHTAARVGQYALSIDEMQTPYVYPQENGSRAEVRWAEVTDESGQAGLRVEGHPDFALTARRWTSEELHAAKHTPDLVAGDNVWLNVDYGLNGIGTGSCGPGVLPKYLLAAKETDFGFTLRPFKK</sequence>